<feature type="compositionally biased region" description="Polar residues" evidence="1">
    <location>
        <begin position="272"/>
        <end position="288"/>
    </location>
</feature>
<comment type="caution">
    <text evidence="2">The sequence shown here is derived from an EMBL/GenBank/DDBJ whole genome shotgun (WGS) entry which is preliminary data.</text>
</comment>
<evidence type="ECO:0000313" key="3">
    <source>
        <dbReference type="Proteomes" id="UP001152747"/>
    </source>
</evidence>
<sequence length="296" mass="33169">MESTSYSKSNSTPTCPQTSTPVSTPSHNGPFFMANQHDLSLLFETLAIKSCKLSGTAVITPIEPYTFIDLNIEIFDRRLSLEKFTIDVKRETTSMRTVYQKNEHAINYIVEILESGEYTIKGSYDGHKIFTHLLGCEHPEEMQMDENDSALNTLSNINSSIFQNTTNVLETTYETTQESGIGSTNNLVQDKAELKKELREYLKGVKYNECRLFSSPGKDSGNSKLSTQGYNELFSIFQNTTNVSETTFQTTQESGIGSTNNLVQDKAEVPQSMESTSYSKTRTSSLKADNTRLDRP</sequence>
<feature type="compositionally biased region" description="Polar residues" evidence="1">
    <location>
        <begin position="249"/>
        <end position="263"/>
    </location>
</feature>
<gene>
    <name evidence="2" type="ORF">CAMP_LOCUS1737</name>
</gene>
<protein>
    <submittedName>
        <fullName evidence="2">Uncharacterized protein</fullName>
    </submittedName>
</protein>
<feature type="region of interest" description="Disordered" evidence="1">
    <location>
        <begin position="1"/>
        <end position="27"/>
    </location>
</feature>
<keyword evidence="3" id="KW-1185">Reference proteome</keyword>
<accession>A0A9P1MTI0</accession>
<organism evidence="2 3">
    <name type="scientific">Caenorhabditis angaria</name>
    <dbReference type="NCBI Taxonomy" id="860376"/>
    <lineage>
        <taxon>Eukaryota</taxon>
        <taxon>Metazoa</taxon>
        <taxon>Ecdysozoa</taxon>
        <taxon>Nematoda</taxon>
        <taxon>Chromadorea</taxon>
        <taxon>Rhabditida</taxon>
        <taxon>Rhabditina</taxon>
        <taxon>Rhabditomorpha</taxon>
        <taxon>Rhabditoidea</taxon>
        <taxon>Rhabditidae</taxon>
        <taxon>Peloderinae</taxon>
        <taxon>Caenorhabditis</taxon>
    </lineage>
</organism>
<dbReference type="Proteomes" id="UP001152747">
    <property type="component" value="Unassembled WGS sequence"/>
</dbReference>
<evidence type="ECO:0000256" key="1">
    <source>
        <dbReference type="SAM" id="MobiDB-lite"/>
    </source>
</evidence>
<evidence type="ECO:0000313" key="2">
    <source>
        <dbReference type="EMBL" id="CAI5439100.1"/>
    </source>
</evidence>
<dbReference type="EMBL" id="CANHGI010000001">
    <property type="protein sequence ID" value="CAI5439100.1"/>
    <property type="molecule type" value="Genomic_DNA"/>
</dbReference>
<reference evidence="2" key="1">
    <citation type="submission" date="2022-11" db="EMBL/GenBank/DDBJ databases">
        <authorList>
            <person name="Kikuchi T."/>
        </authorList>
    </citation>
    <scope>NUCLEOTIDE SEQUENCE</scope>
    <source>
        <strain evidence="2">PS1010</strain>
    </source>
</reference>
<dbReference type="AlphaFoldDB" id="A0A9P1MTI0"/>
<name>A0A9P1MTI0_9PELO</name>
<feature type="region of interest" description="Disordered" evidence="1">
    <location>
        <begin position="249"/>
        <end position="296"/>
    </location>
</feature>
<proteinExistence type="predicted"/>